<evidence type="ECO:0000313" key="2">
    <source>
        <dbReference type="EMBL" id="MBR8645029.1"/>
    </source>
</evidence>
<dbReference type="GO" id="GO:0016987">
    <property type="term" value="F:sigma factor activity"/>
    <property type="evidence" value="ECO:0007669"/>
    <property type="project" value="InterPro"/>
</dbReference>
<dbReference type="EMBL" id="JAGTPW010000023">
    <property type="protein sequence ID" value="MBR8645029.1"/>
    <property type="molecule type" value="Genomic_DNA"/>
</dbReference>
<accession>A0A941JAT4</accession>
<sequence length="113" mass="13209">MRIFFTTSLQSVGLDEDMSGMQAKKSLQAAINGENKQKPLSDQDLAERLKEEHGIILARRTVAKYREQLGSLLHLNEKDMTEKDEWFWKRTRLFYIVGINARYVIKPSRHSKK</sequence>
<dbReference type="InterPro" id="IPR007634">
    <property type="entry name" value="RNA_pol_sigma_54_DNA-bd"/>
</dbReference>
<dbReference type="GO" id="GO:0001216">
    <property type="term" value="F:DNA-binding transcription activator activity"/>
    <property type="evidence" value="ECO:0007669"/>
    <property type="project" value="InterPro"/>
</dbReference>
<proteinExistence type="predicted"/>
<dbReference type="PROSITE" id="PS00718">
    <property type="entry name" value="SIGMA54_2"/>
    <property type="match status" value="1"/>
</dbReference>
<feature type="domain" description="RNA polymerase sigma factor 54 DNA-binding" evidence="1">
    <location>
        <begin position="1"/>
        <end position="70"/>
    </location>
</feature>
<evidence type="ECO:0000259" key="1">
    <source>
        <dbReference type="Pfam" id="PF04552"/>
    </source>
</evidence>
<comment type="caution">
    <text evidence="2">The sequence shown here is derived from an EMBL/GenBank/DDBJ whole genome shotgun (WGS) entry which is preliminary data.</text>
</comment>
<dbReference type="AlphaFoldDB" id="A0A941JAT4"/>
<gene>
    <name evidence="2" type="ORF">KEH51_14370</name>
</gene>
<dbReference type="InterPro" id="IPR000394">
    <property type="entry name" value="RNA_pol_sigma_54"/>
</dbReference>
<dbReference type="Pfam" id="PF04552">
    <property type="entry name" value="Sigma54_DBD"/>
    <property type="match status" value="1"/>
</dbReference>
<name>A0A941JAT4_9BACI</name>
<dbReference type="PROSITE" id="PS50044">
    <property type="entry name" value="SIGMA54_3"/>
    <property type="match status" value="1"/>
</dbReference>
<evidence type="ECO:0000313" key="3">
    <source>
        <dbReference type="Proteomes" id="UP000680045"/>
    </source>
</evidence>
<dbReference type="PANTHER" id="PTHR32248">
    <property type="entry name" value="RNA POLYMERASE SIGMA-54 FACTOR"/>
    <property type="match status" value="1"/>
</dbReference>
<dbReference type="Proteomes" id="UP000680045">
    <property type="component" value="Unassembled WGS sequence"/>
</dbReference>
<reference evidence="2" key="1">
    <citation type="submission" date="2021-04" db="EMBL/GenBank/DDBJ databases">
        <title>Whole genome sequencing of Enterococci isolates from hospitalized patients.</title>
        <authorList>
            <person name="Ogoti B.M."/>
            <person name="Onyambu F.G."/>
        </authorList>
    </citation>
    <scope>NUCLEOTIDE SEQUENCE</scope>
    <source>
        <strain evidence="2">242</strain>
    </source>
</reference>
<protein>
    <recommendedName>
        <fullName evidence="1">RNA polymerase sigma factor 54 DNA-binding domain-containing protein</fullName>
    </recommendedName>
</protein>
<dbReference type="Gene3D" id="1.10.10.60">
    <property type="entry name" value="Homeodomain-like"/>
    <property type="match status" value="1"/>
</dbReference>
<organism evidence="2 3">
    <name type="scientific">Peribacillus frigoritolerans</name>
    <dbReference type="NCBI Taxonomy" id="450367"/>
    <lineage>
        <taxon>Bacteria</taxon>
        <taxon>Bacillati</taxon>
        <taxon>Bacillota</taxon>
        <taxon>Bacilli</taxon>
        <taxon>Bacillales</taxon>
        <taxon>Bacillaceae</taxon>
        <taxon>Peribacillus</taxon>
    </lineage>
</organism>
<dbReference type="PANTHER" id="PTHR32248:SF4">
    <property type="entry name" value="RNA POLYMERASE SIGMA-54 FACTOR"/>
    <property type="match status" value="1"/>
</dbReference>